<comment type="similarity">
    <text evidence="1">Belongs to the GSP E family.</text>
</comment>
<proteinExistence type="inferred from homology"/>
<accession>U2XMQ6</accession>
<dbReference type="PANTHER" id="PTHR30258:SF1">
    <property type="entry name" value="PROTEIN TRANSPORT PROTEIN HOFB HOMOLOG"/>
    <property type="match status" value="1"/>
</dbReference>
<dbReference type="InterPro" id="IPR037257">
    <property type="entry name" value="T2SS_E_N_sf"/>
</dbReference>
<reference evidence="5 6" key="1">
    <citation type="journal article" date="2014" name="FEMS Microbiol. Ecol.">
        <title>Genomic differentiation among two strains of the PS1 clade isolated from geographically separated marine habitats.</title>
        <authorList>
            <person name="Jimenez-Infante F."/>
            <person name="Ngugi D.K."/>
            <person name="Alam I."/>
            <person name="Rashid M."/>
            <person name="Baalawi W."/>
            <person name="Kamau A.A."/>
            <person name="Bajic V.B."/>
            <person name="Stingl U."/>
        </authorList>
    </citation>
    <scope>NUCLEOTIDE SEQUENCE [LARGE SCALE GENOMIC DNA]</scope>
    <source>
        <strain evidence="5 6">RS24</strain>
    </source>
</reference>
<dbReference type="EMBL" id="AWXE01000004">
    <property type="protein sequence ID" value="ERL46402.1"/>
    <property type="molecule type" value="Genomic_DNA"/>
</dbReference>
<feature type="domain" description="AAA+ ATPase" evidence="4">
    <location>
        <begin position="319"/>
        <end position="447"/>
    </location>
</feature>
<keyword evidence="2" id="KW-0547">Nucleotide-binding</keyword>
<dbReference type="Gene3D" id="3.30.450.90">
    <property type="match status" value="1"/>
</dbReference>
<dbReference type="RefSeq" id="WP_021777380.1">
    <property type="nucleotide sequence ID" value="NZ_AWXE01000004.1"/>
</dbReference>
<dbReference type="OrthoDB" id="9804785at2"/>
<name>U2XMQ6_9PROT</name>
<dbReference type="Gene3D" id="3.40.50.300">
    <property type="entry name" value="P-loop containing nucleotide triphosphate hydrolases"/>
    <property type="match status" value="1"/>
</dbReference>
<dbReference type="FunFam" id="3.40.50.300:FF:000398">
    <property type="entry name" value="Type IV pilus assembly ATPase PilB"/>
    <property type="match status" value="1"/>
</dbReference>
<dbReference type="CDD" id="cd01129">
    <property type="entry name" value="PulE-GspE-like"/>
    <property type="match status" value="1"/>
</dbReference>
<evidence type="ECO:0000256" key="1">
    <source>
        <dbReference type="ARBA" id="ARBA00006611"/>
    </source>
</evidence>
<evidence type="ECO:0000259" key="4">
    <source>
        <dbReference type="SMART" id="SM00382"/>
    </source>
</evidence>
<dbReference type="Gene3D" id="3.30.300.160">
    <property type="entry name" value="Type II secretion system, protein E, N-terminal domain"/>
    <property type="match status" value="1"/>
</dbReference>
<evidence type="ECO:0000256" key="3">
    <source>
        <dbReference type="ARBA" id="ARBA00022840"/>
    </source>
</evidence>
<organism evidence="5 6">
    <name type="scientific">Candidatus Micropelagius thuwalensis</name>
    <dbReference type="NCBI Taxonomy" id="1397666"/>
    <lineage>
        <taxon>Bacteria</taxon>
        <taxon>Pseudomonadati</taxon>
        <taxon>Pseudomonadota</taxon>
        <taxon>Alphaproteobacteria</taxon>
        <taxon>PS1 clade</taxon>
        <taxon>Candidatus Micropelagius</taxon>
    </lineage>
</organism>
<dbReference type="Proteomes" id="UP000016762">
    <property type="component" value="Unassembled WGS sequence"/>
</dbReference>
<dbReference type="GO" id="GO:0016887">
    <property type="term" value="F:ATP hydrolysis activity"/>
    <property type="evidence" value="ECO:0007669"/>
    <property type="project" value="TreeGrafter"/>
</dbReference>
<evidence type="ECO:0000313" key="5">
    <source>
        <dbReference type="EMBL" id="ERL46402.1"/>
    </source>
</evidence>
<comment type="caution">
    <text evidence="5">The sequence shown here is derived from an EMBL/GenBank/DDBJ whole genome shotgun (WGS) entry which is preliminary data.</text>
</comment>
<dbReference type="AlphaFoldDB" id="U2XMQ6"/>
<keyword evidence="6" id="KW-1185">Reference proteome</keyword>
<gene>
    <name evidence="5" type="ORF">RS24_01400</name>
</gene>
<protein>
    <recommendedName>
        <fullName evidence="4">AAA+ ATPase domain-containing protein</fullName>
    </recommendedName>
</protein>
<dbReference type="SUPFAM" id="SSF52540">
    <property type="entry name" value="P-loop containing nucleoside triphosphate hydrolases"/>
    <property type="match status" value="1"/>
</dbReference>
<dbReference type="GO" id="GO:0005886">
    <property type="term" value="C:plasma membrane"/>
    <property type="evidence" value="ECO:0007669"/>
    <property type="project" value="TreeGrafter"/>
</dbReference>
<dbReference type="eggNOG" id="COG2804">
    <property type="taxonomic scope" value="Bacteria"/>
</dbReference>
<evidence type="ECO:0000313" key="6">
    <source>
        <dbReference type="Proteomes" id="UP000016762"/>
    </source>
</evidence>
<dbReference type="InterPro" id="IPR003593">
    <property type="entry name" value="AAA+_ATPase"/>
</dbReference>
<evidence type="ECO:0000256" key="2">
    <source>
        <dbReference type="ARBA" id="ARBA00022741"/>
    </source>
</evidence>
<dbReference type="PANTHER" id="PTHR30258">
    <property type="entry name" value="TYPE II SECRETION SYSTEM PROTEIN GSPE-RELATED"/>
    <property type="match status" value="1"/>
</dbReference>
<dbReference type="InterPro" id="IPR027417">
    <property type="entry name" value="P-loop_NTPase"/>
</dbReference>
<dbReference type="PATRIC" id="fig|1397666.3.peg.1289"/>
<dbReference type="InterPro" id="IPR007831">
    <property type="entry name" value="T2SS_GspE_N"/>
</dbReference>
<dbReference type="Pfam" id="PF05157">
    <property type="entry name" value="MshEN"/>
    <property type="match status" value="1"/>
</dbReference>
<dbReference type="SMART" id="SM00382">
    <property type="entry name" value="AAA"/>
    <property type="match status" value="1"/>
</dbReference>
<sequence>MIGYSKEVADRVLRILQAGGQLDQDELRDVMNKQNGKSPEVLSGLIHNGFDEEVIQTILSRAYALRRKSVTPETIDKEILKSLPIKFIKKEGILPLAKEGRFLRVGAVDPTKATLGGQIKALTNFNVEFFIIKLSDFEACLETEDIKNLQTETESAKDKRGDKPVVAPRRRTPRWNVEDASLVAAFCDDMLQASVDLDVSDIHIEPFRDTARIRFRINGVLEIMDSYSNYLFHNYSAVTTRLKILADCDISEKRVPQDGAITFKTKDGEDVDTRFNVLPSKNGERIVIRLLKGDPALSIDKIGFTDEDLTKLVEAISAPQGMVLVTGPTGSGKTTTLYAALQHINHPGKNIMTAEDPVEYYLEGLGQVQANEKIGLTFESILRAFLRQDPEVILVGEIRDQQTVEIAVKAALTGHLLLSTLHTNDAISAITRLSNMGVPSFMISAALSLVVAQRLARKNCQSCLVPDTTVTEEVLENIGFDAEEIENINFRKGGGCGECNGTGYKGRQGIYEVLRVTAPVEEKILANAQAPEILEAARLDGFKTMQEIAKEYIRDGILSVEEYTRVLVVN</sequence>
<dbReference type="Pfam" id="PF00437">
    <property type="entry name" value="T2SSE"/>
    <property type="match status" value="1"/>
</dbReference>
<dbReference type="STRING" id="1397666.RS24_01400"/>
<keyword evidence="3" id="KW-0067">ATP-binding</keyword>
<dbReference type="InterPro" id="IPR001482">
    <property type="entry name" value="T2SS/T4SS_dom"/>
</dbReference>
<dbReference type="SUPFAM" id="SSF160246">
    <property type="entry name" value="EspE N-terminal domain-like"/>
    <property type="match status" value="1"/>
</dbReference>
<dbReference type="GO" id="GO:0005524">
    <property type="term" value="F:ATP binding"/>
    <property type="evidence" value="ECO:0007669"/>
    <property type="project" value="UniProtKB-KW"/>
</dbReference>